<dbReference type="InterPro" id="IPR001240">
    <property type="entry name" value="PRAI_dom"/>
</dbReference>
<dbReference type="SUPFAM" id="SSF51366">
    <property type="entry name" value="Ribulose-phoshate binding barrel"/>
    <property type="match status" value="1"/>
</dbReference>
<dbReference type="InterPro" id="IPR013785">
    <property type="entry name" value="Aldolase_TIM"/>
</dbReference>
<comment type="similarity">
    <text evidence="9">Belongs to the TrpF family.</text>
</comment>
<dbReference type="CDD" id="cd00405">
    <property type="entry name" value="PRAI"/>
    <property type="match status" value="1"/>
</dbReference>
<evidence type="ECO:0000256" key="8">
    <source>
        <dbReference type="ARBA" id="ARBA00023235"/>
    </source>
</evidence>
<evidence type="ECO:0000256" key="2">
    <source>
        <dbReference type="ARBA" id="ARBA00004664"/>
    </source>
</evidence>
<dbReference type="InterPro" id="IPR044643">
    <property type="entry name" value="TrpF_fam"/>
</dbReference>
<evidence type="ECO:0000256" key="3">
    <source>
        <dbReference type="ARBA" id="ARBA00012572"/>
    </source>
</evidence>
<dbReference type="RefSeq" id="WP_006790963.1">
    <property type="nucleotide sequence ID" value="NZ_JH417615.1"/>
</dbReference>
<keyword evidence="5 9" id="KW-0028">Amino-acid biosynthesis</keyword>
<dbReference type="PATRIC" id="fig|861450.3.peg.1847"/>
<dbReference type="Pfam" id="PF00697">
    <property type="entry name" value="PRAI"/>
    <property type="match status" value="1"/>
</dbReference>
<dbReference type="PANTHER" id="PTHR42894:SF1">
    <property type="entry name" value="N-(5'-PHOSPHORIBOSYL)ANTHRANILATE ISOMERASE"/>
    <property type="match status" value="1"/>
</dbReference>
<evidence type="ECO:0000259" key="10">
    <source>
        <dbReference type="Pfam" id="PF00697"/>
    </source>
</evidence>
<keyword evidence="6 9" id="KW-0822">Tryptophan biosynthesis</keyword>
<dbReference type="PANTHER" id="PTHR42894">
    <property type="entry name" value="N-(5'-PHOSPHORIBOSYL)ANTHRANILATE ISOMERASE"/>
    <property type="match status" value="1"/>
</dbReference>
<dbReference type="EC" id="5.3.1.24" evidence="3 9"/>
<feature type="domain" description="N-(5'phosphoribosyl) anthranilate isomerase (PRAI)" evidence="10">
    <location>
        <begin position="4"/>
        <end position="191"/>
    </location>
</feature>
<dbReference type="HOGENOM" id="CLU_076364_1_0_9"/>
<evidence type="ECO:0000256" key="7">
    <source>
        <dbReference type="ARBA" id="ARBA00023141"/>
    </source>
</evidence>
<dbReference type="UniPathway" id="UPA00035">
    <property type="reaction ID" value="UER00042"/>
</dbReference>
<evidence type="ECO:0000313" key="12">
    <source>
        <dbReference type="Proteomes" id="UP000005481"/>
    </source>
</evidence>
<evidence type="ECO:0000313" key="11">
    <source>
        <dbReference type="EMBL" id="EHM37818.1"/>
    </source>
</evidence>
<sequence>MKVKFCGLTGPEDISVANELKPDYVGFVFAGKKRRVTDEQAAALRSLLCHHIPAVGVFAAEPVEHILQLVISGTIQVVQLHGREDKTYIKKLRTQCDVPLIKAFSVADAADIEAAEQSDADLILLDNGAGGTGRVFPWHLLRLIKRPYILAGGLNLCNVKKAMAYAPYALDVSSGIESNGRKDAAKMRAFMRLVRSQ</sequence>
<protein>
    <recommendedName>
        <fullName evidence="4 9">N-(5'-phosphoribosyl)anthranilate isomerase</fullName>
        <shortName evidence="9">PRAI</shortName>
        <ecNumber evidence="3 9">5.3.1.24</ecNumber>
    </recommendedName>
</protein>
<comment type="caution">
    <text evidence="11">The sequence shown here is derived from an EMBL/GenBank/DDBJ whole genome shotgun (WGS) entry which is preliminary data.</text>
</comment>
<evidence type="ECO:0000256" key="1">
    <source>
        <dbReference type="ARBA" id="ARBA00001164"/>
    </source>
</evidence>
<dbReference type="EMBL" id="AGCJ01000091">
    <property type="protein sequence ID" value="EHM37818.1"/>
    <property type="molecule type" value="Genomic_DNA"/>
</dbReference>
<dbReference type="AlphaFoldDB" id="G9YJZ3"/>
<dbReference type="Proteomes" id="UP000005481">
    <property type="component" value="Unassembled WGS sequence"/>
</dbReference>
<keyword evidence="12" id="KW-1185">Reference proteome</keyword>
<dbReference type="GO" id="GO:0004640">
    <property type="term" value="F:phosphoribosylanthranilate isomerase activity"/>
    <property type="evidence" value="ECO:0007669"/>
    <property type="project" value="UniProtKB-UniRule"/>
</dbReference>
<name>G9YJZ3_9FIRM</name>
<dbReference type="Gene3D" id="3.20.20.70">
    <property type="entry name" value="Aldolase class I"/>
    <property type="match status" value="1"/>
</dbReference>
<gene>
    <name evidence="9" type="primary">trpF</name>
    <name evidence="11" type="ORF">HMPREF0080_01999</name>
</gene>
<organism evidence="11 12">
    <name type="scientific">Anaeroglobus geminatus F0357</name>
    <dbReference type="NCBI Taxonomy" id="861450"/>
    <lineage>
        <taxon>Bacteria</taxon>
        <taxon>Bacillati</taxon>
        <taxon>Bacillota</taxon>
        <taxon>Negativicutes</taxon>
        <taxon>Veillonellales</taxon>
        <taxon>Veillonellaceae</taxon>
        <taxon>Anaeroglobus</taxon>
    </lineage>
</organism>
<keyword evidence="8 9" id="KW-0413">Isomerase</keyword>
<dbReference type="InterPro" id="IPR011060">
    <property type="entry name" value="RibuloseP-bd_barrel"/>
</dbReference>
<accession>G9YJZ3</accession>
<dbReference type="HAMAP" id="MF_00135">
    <property type="entry name" value="PRAI"/>
    <property type="match status" value="1"/>
</dbReference>
<dbReference type="GO" id="GO:0000162">
    <property type="term" value="P:L-tryptophan biosynthetic process"/>
    <property type="evidence" value="ECO:0007669"/>
    <property type="project" value="UniProtKB-UniRule"/>
</dbReference>
<comment type="catalytic activity">
    <reaction evidence="1 9">
        <text>N-(5-phospho-beta-D-ribosyl)anthranilate = 1-(2-carboxyphenylamino)-1-deoxy-D-ribulose 5-phosphate</text>
        <dbReference type="Rhea" id="RHEA:21540"/>
        <dbReference type="ChEBI" id="CHEBI:18277"/>
        <dbReference type="ChEBI" id="CHEBI:58613"/>
        <dbReference type="EC" id="5.3.1.24"/>
    </reaction>
</comment>
<keyword evidence="7 9" id="KW-0057">Aromatic amino acid biosynthesis</keyword>
<evidence type="ECO:0000256" key="9">
    <source>
        <dbReference type="HAMAP-Rule" id="MF_00135"/>
    </source>
</evidence>
<evidence type="ECO:0000256" key="5">
    <source>
        <dbReference type="ARBA" id="ARBA00022605"/>
    </source>
</evidence>
<proteinExistence type="inferred from homology"/>
<comment type="pathway">
    <text evidence="2 9">Amino-acid biosynthesis; L-tryptophan biosynthesis; L-tryptophan from chorismate: step 3/5.</text>
</comment>
<reference evidence="11 12" key="1">
    <citation type="submission" date="2011-08" db="EMBL/GenBank/DDBJ databases">
        <authorList>
            <person name="Weinstock G."/>
            <person name="Sodergren E."/>
            <person name="Clifton S."/>
            <person name="Fulton L."/>
            <person name="Fulton B."/>
            <person name="Courtney L."/>
            <person name="Fronick C."/>
            <person name="Harrison M."/>
            <person name="Strong C."/>
            <person name="Farmer C."/>
            <person name="Delahaunty K."/>
            <person name="Markovic C."/>
            <person name="Hall O."/>
            <person name="Minx P."/>
            <person name="Tomlinson C."/>
            <person name="Mitreva M."/>
            <person name="Hou S."/>
            <person name="Chen J."/>
            <person name="Wollam A."/>
            <person name="Pepin K.H."/>
            <person name="Johnson M."/>
            <person name="Bhonagiri V."/>
            <person name="Zhang X."/>
            <person name="Suruliraj S."/>
            <person name="Warren W."/>
            <person name="Chinwalla A."/>
            <person name="Mardis E.R."/>
            <person name="Wilson R.K."/>
        </authorList>
    </citation>
    <scope>NUCLEOTIDE SEQUENCE [LARGE SCALE GENOMIC DNA]</scope>
    <source>
        <strain evidence="11 12">F0357</strain>
    </source>
</reference>
<evidence type="ECO:0000256" key="4">
    <source>
        <dbReference type="ARBA" id="ARBA00022272"/>
    </source>
</evidence>
<dbReference type="STRING" id="861450.HMPREF0080_01999"/>
<dbReference type="eggNOG" id="COG0135">
    <property type="taxonomic scope" value="Bacteria"/>
</dbReference>
<evidence type="ECO:0000256" key="6">
    <source>
        <dbReference type="ARBA" id="ARBA00022822"/>
    </source>
</evidence>